<evidence type="ECO:0000313" key="3">
    <source>
        <dbReference type="Proteomes" id="UP000464957"/>
    </source>
</evidence>
<evidence type="ECO:0000313" key="2">
    <source>
        <dbReference type="EMBL" id="QHJ74394.1"/>
    </source>
</evidence>
<evidence type="ECO:0000256" key="1">
    <source>
        <dbReference type="SAM" id="Phobius"/>
    </source>
</evidence>
<feature type="transmembrane region" description="Helical" evidence="1">
    <location>
        <begin position="12"/>
        <end position="35"/>
    </location>
</feature>
<keyword evidence="1" id="KW-0812">Transmembrane</keyword>
<keyword evidence="1" id="KW-0472">Membrane</keyword>
<dbReference type="Proteomes" id="UP000464957">
    <property type="component" value="Segment"/>
</dbReference>
<keyword evidence="1" id="KW-1133">Transmembrane helix</keyword>
<protein>
    <submittedName>
        <fullName evidence="2">Uncharacterized protein</fullName>
    </submittedName>
</protein>
<accession>A0A6B9SX69</accession>
<gene>
    <name evidence="2" type="ORF">VH12019_00067</name>
</gene>
<reference evidence="2 3" key="1">
    <citation type="submission" date="2019-12" db="EMBL/GenBank/DDBJ databases">
        <authorList>
            <person name="Harris M."/>
            <person name="Ho T.C."/>
            <person name="Fruchtman H."/>
            <person name="Garin M."/>
            <person name="Kubatin V."/>
            <person name="Lu T."/>
            <person name="Xue L."/>
            <person name="Marr M.T."/>
        </authorList>
    </citation>
    <scope>NUCLEOTIDE SEQUENCE [LARGE SCALE GENOMIC DNA]</scope>
</reference>
<feature type="transmembrane region" description="Helical" evidence="1">
    <location>
        <begin position="93"/>
        <end position="112"/>
    </location>
</feature>
<name>A0A6B9SX69_9CAUD</name>
<feature type="transmembrane region" description="Helical" evidence="1">
    <location>
        <begin position="67"/>
        <end position="87"/>
    </location>
</feature>
<proteinExistence type="predicted"/>
<organism evidence="2 3">
    <name type="scientific">Vibrio phage VH1_2019</name>
    <dbReference type="NCBI Taxonomy" id="2686307"/>
    <lineage>
        <taxon>Viruses</taxon>
        <taxon>Duplodnaviria</taxon>
        <taxon>Heunggongvirae</taxon>
        <taxon>Uroviricota</taxon>
        <taxon>Caudoviricetes</taxon>
        <taxon>Pantevenvirales</taxon>
        <taxon>Straboviridae</taxon>
        <taxon>Schizotequatrovirus</taxon>
        <taxon>Schizotequatrovirus KVP40</taxon>
    </lineage>
</organism>
<sequence>MLVKTISSILLLAWLINLAIPVILSLGGMLINFMFRSEIPFVKWAEKYQEFKYDWLFGPYMQGDDHAVAYFFLDLIVGFLVTLFSLWLIEQSIVVWLIIAMPFIVRFITGLIKK</sequence>
<dbReference type="EMBL" id="MN794232">
    <property type="protein sequence ID" value="QHJ74394.1"/>
    <property type="molecule type" value="Genomic_DNA"/>
</dbReference>